<reference evidence="1 2" key="1">
    <citation type="journal article" date="2020" name="ISME J.">
        <title>Comparative genomics reveals insights into cyanobacterial evolution and habitat adaptation.</title>
        <authorList>
            <person name="Chen M.Y."/>
            <person name="Teng W.K."/>
            <person name="Zhao L."/>
            <person name="Hu C.X."/>
            <person name="Zhou Y.K."/>
            <person name="Han B.P."/>
            <person name="Song L.R."/>
            <person name="Shu W.S."/>
        </authorList>
    </citation>
    <scope>NUCLEOTIDE SEQUENCE [LARGE SCALE GENOMIC DNA]</scope>
    <source>
        <strain evidence="1 2">FACHB-838</strain>
    </source>
</reference>
<sequence length="53" mass="5974">MRSHKIIVNNPELNNLPSIKLIPLDAEAASLTGRTASRRPPTDIRWVKQGKRI</sequence>
<evidence type="ECO:0000313" key="1">
    <source>
        <dbReference type="EMBL" id="MBD2537122.1"/>
    </source>
</evidence>
<name>A0ABR8E5V8_9NOSO</name>
<organism evidence="1 2">
    <name type="scientific">Nostoc flagelliforme FACHB-838</name>
    <dbReference type="NCBI Taxonomy" id="2692904"/>
    <lineage>
        <taxon>Bacteria</taxon>
        <taxon>Bacillati</taxon>
        <taxon>Cyanobacteriota</taxon>
        <taxon>Cyanophyceae</taxon>
        <taxon>Nostocales</taxon>
        <taxon>Nostocaceae</taxon>
        <taxon>Nostoc</taxon>
    </lineage>
</organism>
<comment type="caution">
    <text evidence="1">The sequence shown here is derived from an EMBL/GenBank/DDBJ whole genome shotgun (WGS) entry which is preliminary data.</text>
</comment>
<proteinExistence type="predicted"/>
<gene>
    <name evidence="1" type="ORF">H6G97_51235</name>
</gene>
<evidence type="ECO:0000313" key="2">
    <source>
        <dbReference type="Proteomes" id="UP000623440"/>
    </source>
</evidence>
<keyword evidence="2" id="KW-1185">Reference proteome</keyword>
<protein>
    <submittedName>
        <fullName evidence="1">Uncharacterized protein</fullName>
    </submittedName>
</protein>
<accession>A0ABR8E5V8</accession>
<dbReference type="Proteomes" id="UP000623440">
    <property type="component" value="Unassembled WGS sequence"/>
</dbReference>
<dbReference type="EMBL" id="JACJSI010000677">
    <property type="protein sequence ID" value="MBD2537122.1"/>
    <property type="molecule type" value="Genomic_DNA"/>
</dbReference>